<protein>
    <submittedName>
        <fullName evidence="1">Uncharacterized protein</fullName>
    </submittedName>
</protein>
<reference evidence="1 2" key="1">
    <citation type="journal article" date="2019" name="Syst. Appl. Microbiol.">
        <title>Microvirga tunisiensis sp. nov., a root nodule symbiotic bacterium isolated from Lupinus micranthus and L. luteus grown in Northern Tunisia.</title>
        <authorList>
            <person name="Msaddak A."/>
            <person name="Rejili M."/>
            <person name="Duran D."/>
            <person name="Mars M."/>
            <person name="Palacios J.M."/>
            <person name="Ruiz-Argueso T."/>
            <person name="Rey L."/>
            <person name="Imperial J."/>
        </authorList>
    </citation>
    <scope>NUCLEOTIDE SEQUENCE [LARGE SCALE GENOMIC DNA]</scope>
    <source>
        <strain evidence="1 2">Lmie10</strain>
    </source>
</reference>
<organism evidence="1 2">
    <name type="scientific">Microvirga tunisiensis</name>
    <dbReference type="NCBI Taxonomy" id="2108360"/>
    <lineage>
        <taxon>Bacteria</taxon>
        <taxon>Pseudomonadati</taxon>
        <taxon>Pseudomonadota</taxon>
        <taxon>Alphaproteobacteria</taxon>
        <taxon>Hyphomicrobiales</taxon>
        <taxon>Methylobacteriaceae</taxon>
        <taxon>Microvirga</taxon>
    </lineage>
</organism>
<dbReference type="RefSeq" id="WP_152716932.1">
    <property type="nucleotide sequence ID" value="NZ_VOSJ01000331.1"/>
</dbReference>
<dbReference type="OrthoDB" id="8019984at2"/>
<evidence type="ECO:0000313" key="1">
    <source>
        <dbReference type="EMBL" id="MPR30069.1"/>
    </source>
</evidence>
<keyword evidence="2" id="KW-1185">Reference proteome</keyword>
<dbReference type="Proteomes" id="UP000403266">
    <property type="component" value="Unassembled WGS sequence"/>
</dbReference>
<dbReference type="AlphaFoldDB" id="A0A5N7MUC5"/>
<dbReference type="EMBL" id="VOSK01000305">
    <property type="protein sequence ID" value="MPR30069.1"/>
    <property type="molecule type" value="Genomic_DNA"/>
</dbReference>
<comment type="caution">
    <text evidence="1">The sequence shown here is derived from an EMBL/GenBank/DDBJ whole genome shotgun (WGS) entry which is preliminary data.</text>
</comment>
<accession>A0A5N7MUC5</accession>
<name>A0A5N7MUC5_9HYPH</name>
<sequence length="125" mass="13790">MTPEGRAGLGQGRPASRLRRVRVAWEALNDLGPQDRRPGEWNEVQDQFESLFVKLGCPGQKMMLVATSGLGATMLYAGLPNTVLLTALAGFELTSDSELPIEASLLVGHPHAFEKRLRYPKRPFM</sequence>
<evidence type="ECO:0000313" key="2">
    <source>
        <dbReference type="Proteomes" id="UP000403266"/>
    </source>
</evidence>
<gene>
    <name evidence="1" type="ORF">FS320_34710</name>
</gene>
<proteinExistence type="predicted"/>